<comment type="subcellular location">
    <subcellularLocation>
        <location evidence="1">Cell membrane</location>
        <topology evidence="1">Multi-pass membrane protein</topology>
    </subcellularLocation>
</comment>
<dbReference type="RefSeq" id="WP_193151571.1">
    <property type="nucleotide sequence ID" value="NZ_CP041235.1"/>
</dbReference>
<keyword evidence="6 12" id="KW-0812">Transmembrane</keyword>
<evidence type="ECO:0000256" key="7">
    <source>
        <dbReference type="ARBA" id="ARBA00022723"/>
    </source>
</evidence>
<feature type="transmembrane region" description="Helical" evidence="12">
    <location>
        <begin position="117"/>
        <end position="141"/>
    </location>
</feature>
<evidence type="ECO:0000313" key="14">
    <source>
        <dbReference type="Proteomes" id="UP000593719"/>
    </source>
</evidence>
<keyword evidence="9 12" id="KW-1133">Transmembrane helix</keyword>
<keyword evidence="4" id="KW-1003">Cell membrane</keyword>
<feature type="transmembrane region" description="Helical" evidence="12">
    <location>
        <begin position="12"/>
        <end position="39"/>
    </location>
</feature>
<dbReference type="AlphaFoldDB" id="A0A7M1B0K5"/>
<accession>A0A7M1B0K5</accession>
<evidence type="ECO:0000256" key="2">
    <source>
        <dbReference type="ARBA" id="ARBA00007543"/>
    </source>
</evidence>
<dbReference type="GO" id="GO:0016682">
    <property type="term" value="F:oxidoreductase activity, acting on diphenols and related substances as donors, oxygen as acceptor"/>
    <property type="evidence" value="ECO:0007669"/>
    <property type="project" value="TreeGrafter"/>
</dbReference>
<reference evidence="13 14" key="1">
    <citation type="submission" date="2019-06" db="EMBL/GenBank/DDBJ databases">
        <title>Sulfurimonas gotlandica sp. nov., a chemoautotrophic and psychrotolerant epsilonproteobacterium isolated from a pelagic redoxcline, and an emended description of the genus Sulfurimonas.</title>
        <authorList>
            <person name="Wang S."/>
            <person name="Jiang L."/>
            <person name="Shao Z."/>
        </authorList>
    </citation>
    <scope>NUCLEOTIDE SEQUENCE [LARGE SCALE GENOMIC DNA]</scope>
    <source>
        <strain evidence="13 14">S2-6</strain>
    </source>
</reference>
<evidence type="ECO:0000256" key="9">
    <source>
        <dbReference type="ARBA" id="ARBA00022989"/>
    </source>
</evidence>
<feature type="transmembrane region" description="Helical" evidence="12">
    <location>
        <begin position="60"/>
        <end position="80"/>
    </location>
</feature>
<keyword evidence="8" id="KW-0249">Electron transport</keyword>
<name>A0A7M1B0K5_9BACT</name>
<evidence type="ECO:0000313" key="13">
    <source>
        <dbReference type="EMBL" id="QOP43279.1"/>
    </source>
</evidence>
<gene>
    <name evidence="13" type="primary">cydB</name>
    <name evidence="13" type="ORF">FJR45_04690</name>
</gene>
<dbReference type="GO" id="GO:0046872">
    <property type="term" value="F:metal ion binding"/>
    <property type="evidence" value="ECO:0007669"/>
    <property type="project" value="UniProtKB-KW"/>
</dbReference>
<dbReference type="EMBL" id="CP041235">
    <property type="protein sequence ID" value="QOP43279.1"/>
    <property type="molecule type" value="Genomic_DNA"/>
</dbReference>
<dbReference type="NCBIfam" id="TIGR00203">
    <property type="entry name" value="cydB"/>
    <property type="match status" value="1"/>
</dbReference>
<evidence type="ECO:0000256" key="6">
    <source>
        <dbReference type="ARBA" id="ARBA00022692"/>
    </source>
</evidence>
<evidence type="ECO:0000256" key="1">
    <source>
        <dbReference type="ARBA" id="ARBA00004651"/>
    </source>
</evidence>
<dbReference type="GO" id="GO:0005886">
    <property type="term" value="C:plasma membrane"/>
    <property type="evidence" value="ECO:0007669"/>
    <property type="project" value="UniProtKB-SubCell"/>
</dbReference>
<protein>
    <submittedName>
        <fullName evidence="13">Cytochrome d ubiquinol oxidase subunit II</fullName>
    </submittedName>
</protein>
<feature type="transmembrane region" description="Helical" evidence="12">
    <location>
        <begin position="207"/>
        <end position="228"/>
    </location>
</feature>
<dbReference type="GO" id="GO:0070069">
    <property type="term" value="C:cytochrome complex"/>
    <property type="evidence" value="ECO:0007669"/>
    <property type="project" value="TreeGrafter"/>
</dbReference>
<dbReference type="GO" id="GO:0009055">
    <property type="term" value="F:electron transfer activity"/>
    <property type="evidence" value="ECO:0007669"/>
    <property type="project" value="TreeGrafter"/>
</dbReference>
<comment type="similarity">
    <text evidence="2">Belongs to the cytochrome ubiquinol oxidase subunit 2 family.</text>
</comment>
<evidence type="ECO:0000256" key="11">
    <source>
        <dbReference type="ARBA" id="ARBA00023136"/>
    </source>
</evidence>
<feature type="transmembrane region" description="Helical" evidence="12">
    <location>
        <begin position="283"/>
        <end position="304"/>
    </location>
</feature>
<evidence type="ECO:0000256" key="4">
    <source>
        <dbReference type="ARBA" id="ARBA00022475"/>
    </source>
</evidence>
<evidence type="ECO:0000256" key="8">
    <source>
        <dbReference type="ARBA" id="ARBA00022982"/>
    </source>
</evidence>
<organism evidence="13 14">
    <name type="scientific">Sulfurimonas sediminis</name>
    <dbReference type="NCBI Taxonomy" id="2590020"/>
    <lineage>
        <taxon>Bacteria</taxon>
        <taxon>Pseudomonadati</taxon>
        <taxon>Campylobacterota</taxon>
        <taxon>Epsilonproteobacteria</taxon>
        <taxon>Campylobacterales</taxon>
        <taxon>Sulfurimonadaceae</taxon>
        <taxon>Sulfurimonas</taxon>
    </lineage>
</organism>
<feature type="transmembrane region" description="Helical" evidence="12">
    <location>
        <begin position="254"/>
        <end position="276"/>
    </location>
</feature>
<evidence type="ECO:0000256" key="5">
    <source>
        <dbReference type="ARBA" id="ARBA00022617"/>
    </source>
</evidence>
<proteinExistence type="inferred from homology"/>
<keyword evidence="14" id="KW-1185">Reference proteome</keyword>
<keyword evidence="11 12" id="KW-0472">Membrane</keyword>
<evidence type="ECO:0000256" key="10">
    <source>
        <dbReference type="ARBA" id="ARBA00023004"/>
    </source>
</evidence>
<dbReference type="InterPro" id="IPR003317">
    <property type="entry name" value="Cyt-d_oxidase_su2"/>
</dbReference>
<dbReference type="Pfam" id="PF02322">
    <property type="entry name" value="Cyt_bd_oxida_II"/>
    <property type="match status" value="1"/>
</dbReference>
<dbReference type="PANTHER" id="PTHR43141">
    <property type="entry name" value="CYTOCHROME BD2 SUBUNIT II"/>
    <property type="match status" value="1"/>
</dbReference>
<evidence type="ECO:0000256" key="3">
    <source>
        <dbReference type="ARBA" id="ARBA00022448"/>
    </source>
</evidence>
<dbReference type="GO" id="GO:0019646">
    <property type="term" value="P:aerobic electron transport chain"/>
    <property type="evidence" value="ECO:0007669"/>
    <property type="project" value="TreeGrafter"/>
</dbReference>
<dbReference type="KEGG" id="ssei:FJR45_04690"/>
<sequence>MFDLFTLQQYWWFLISLLGALFVFMTFVQGGQTLLYTLARTEDERDVLVNSLGRKWELTFTMLVMFGGALFAAMPLFYAVSFGGAYYVWMGILFCFIIQAVAYEYRKKPDNFYGERFYETLLYINGSLGIFLIGVAVATLFSGGNFIVNENNLSHWTMQSYGLEALLNPFNIAFGLMLVFLARFQGALYFLNNVDVPTVTARVKKVVIVNFGMFLILFLYVLATILFMDGLRYDANTFVVSVESMKFLHSFIDMPLLIGLLLTGVLSLLYGVFIAVTKNAQKAIWFSGLGVILTVLVLFLILGLDYSVFYPSLADIQSSLTIQNSSGSHYTLEVMSIVSVLVPIVLLYIIFVWRSMDKSQITIDEVKSDPHHY</sequence>
<keyword evidence="5" id="KW-0349">Heme</keyword>
<dbReference type="PANTHER" id="PTHR43141:SF5">
    <property type="entry name" value="CYTOCHROME BD-I UBIQUINOL OXIDASE SUBUNIT 2"/>
    <property type="match status" value="1"/>
</dbReference>
<feature type="transmembrane region" description="Helical" evidence="12">
    <location>
        <begin position="86"/>
        <end position="105"/>
    </location>
</feature>
<keyword evidence="10" id="KW-0408">Iron</keyword>
<dbReference type="Proteomes" id="UP000593719">
    <property type="component" value="Chromosome"/>
</dbReference>
<evidence type="ECO:0000256" key="12">
    <source>
        <dbReference type="SAM" id="Phobius"/>
    </source>
</evidence>
<keyword evidence="7" id="KW-0479">Metal-binding</keyword>
<keyword evidence="3" id="KW-0813">Transport</keyword>
<feature type="transmembrane region" description="Helical" evidence="12">
    <location>
        <begin position="334"/>
        <end position="353"/>
    </location>
</feature>